<evidence type="ECO:0000256" key="4">
    <source>
        <dbReference type="ARBA" id="ARBA00023136"/>
    </source>
</evidence>
<organism evidence="8 9">
    <name type="scientific">Chitinophaga defluvii</name>
    <dbReference type="NCBI Taxonomy" id="3163343"/>
    <lineage>
        <taxon>Bacteria</taxon>
        <taxon>Pseudomonadati</taxon>
        <taxon>Bacteroidota</taxon>
        <taxon>Chitinophagia</taxon>
        <taxon>Chitinophagales</taxon>
        <taxon>Chitinophagaceae</taxon>
        <taxon>Chitinophaga</taxon>
    </lineage>
</organism>
<evidence type="ECO:0000313" key="9">
    <source>
        <dbReference type="Proteomes" id="UP001549749"/>
    </source>
</evidence>
<dbReference type="Gene3D" id="1.25.40.390">
    <property type="match status" value="1"/>
</dbReference>
<evidence type="ECO:0000256" key="2">
    <source>
        <dbReference type="ARBA" id="ARBA00006275"/>
    </source>
</evidence>
<dbReference type="SUPFAM" id="SSF48452">
    <property type="entry name" value="TPR-like"/>
    <property type="match status" value="1"/>
</dbReference>
<evidence type="ECO:0000313" key="8">
    <source>
        <dbReference type="EMBL" id="MET6999588.1"/>
    </source>
</evidence>
<evidence type="ECO:0000256" key="5">
    <source>
        <dbReference type="ARBA" id="ARBA00023237"/>
    </source>
</evidence>
<comment type="similarity">
    <text evidence="2">Belongs to the SusD family.</text>
</comment>
<evidence type="ECO:0000256" key="1">
    <source>
        <dbReference type="ARBA" id="ARBA00004442"/>
    </source>
</evidence>
<dbReference type="InterPro" id="IPR012944">
    <property type="entry name" value="SusD_RagB_dom"/>
</dbReference>
<accession>A0ABV2T970</accession>
<dbReference type="EMBL" id="JBEXAC010000002">
    <property type="protein sequence ID" value="MET6999588.1"/>
    <property type="molecule type" value="Genomic_DNA"/>
</dbReference>
<protein>
    <submittedName>
        <fullName evidence="8">RagB/SusD family nutrient uptake outer membrane protein</fullName>
    </submittedName>
</protein>
<evidence type="ECO:0000256" key="3">
    <source>
        <dbReference type="ARBA" id="ARBA00022729"/>
    </source>
</evidence>
<evidence type="ECO:0000259" key="7">
    <source>
        <dbReference type="Pfam" id="PF14322"/>
    </source>
</evidence>
<evidence type="ECO:0000259" key="6">
    <source>
        <dbReference type="Pfam" id="PF07980"/>
    </source>
</evidence>
<keyword evidence="5" id="KW-0998">Cell outer membrane</keyword>
<feature type="domain" description="SusD-like N-terminal" evidence="7">
    <location>
        <begin position="21"/>
        <end position="222"/>
    </location>
</feature>
<keyword evidence="4" id="KW-0472">Membrane</keyword>
<feature type="domain" description="RagB/SusD" evidence="6">
    <location>
        <begin position="339"/>
        <end position="438"/>
    </location>
</feature>
<gene>
    <name evidence="8" type="ORF">ABR189_19525</name>
</gene>
<comment type="caution">
    <text evidence="8">The sequence shown here is derived from an EMBL/GenBank/DDBJ whole genome shotgun (WGS) entry which is preliminary data.</text>
</comment>
<dbReference type="Pfam" id="PF07980">
    <property type="entry name" value="SusD_RagB"/>
    <property type="match status" value="1"/>
</dbReference>
<comment type="subcellular location">
    <subcellularLocation>
        <location evidence="1">Cell outer membrane</location>
    </subcellularLocation>
</comment>
<keyword evidence="3" id="KW-0732">Signal</keyword>
<keyword evidence="9" id="KW-1185">Reference proteome</keyword>
<sequence>MKKIILYSALFSTVAFTGCKKFLDTLPDNRTSLNTPGKVAEMLVSAYPKASYIPFCEAMSDNADDKGIAESETYNSVPYVWGDVPEKDQDAPDYYWNGAYEAIAAANQALDAINSAANQKAYTAQRGEALVARAYAHFMLVTLFSKAYDPATAASDPGVPYVTTPEKVVLQSYERKTVSYVYEMIEKDLTEGLPLLNDASYKVPAYHFTQKAAHAFASRFYLFKQDYAKVIEHASLVFPGNNFRDNMRDWLVTYDQLTYAELRAIYTKASENANLLLAEATTWWGRNYPSYRYGLTPDLMNKVLGGNVTGGAWAYGIYGDDEHLNIPKFNEYFVREGLNANSGLGYNMIPLFTTEEVLLNRAEAYVRSNNNTAALEDINVFASGRIVGFSPARMVTENKAKAYYNTTDAKVALINTILDFKRAEFMHEGLRWFDIIRLKMPVVHKKNDEKLTLSPTDPRRLLQLPQEVKLAGLDLNPR</sequence>
<name>A0ABV2T970_9BACT</name>
<reference evidence="8 9" key="1">
    <citation type="submission" date="2024-06" db="EMBL/GenBank/DDBJ databases">
        <title>Chitinophaga defluvii sp. nov., isolated from municipal sewage.</title>
        <authorList>
            <person name="Zhang L."/>
        </authorList>
    </citation>
    <scope>NUCLEOTIDE SEQUENCE [LARGE SCALE GENOMIC DNA]</scope>
    <source>
        <strain evidence="8 9">H8</strain>
    </source>
</reference>
<dbReference type="RefSeq" id="WP_354662152.1">
    <property type="nucleotide sequence ID" value="NZ_JBEXAC010000002.1"/>
</dbReference>
<dbReference type="Proteomes" id="UP001549749">
    <property type="component" value="Unassembled WGS sequence"/>
</dbReference>
<dbReference type="InterPro" id="IPR011990">
    <property type="entry name" value="TPR-like_helical_dom_sf"/>
</dbReference>
<dbReference type="InterPro" id="IPR033985">
    <property type="entry name" value="SusD-like_N"/>
</dbReference>
<dbReference type="Pfam" id="PF14322">
    <property type="entry name" value="SusD-like_3"/>
    <property type="match status" value="1"/>
</dbReference>
<proteinExistence type="inferred from homology"/>
<dbReference type="PROSITE" id="PS51257">
    <property type="entry name" value="PROKAR_LIPOPROTEIN"/>
    <property type="match status" value="1"/>
</dbReference>